<dbReference type="PhylomeDB" id="A0A091TQP3"/>
<proteinExistence type="predicted"/>
<evidence type="ECO:0000313" key="2">
    <source>
        <dbReference type="Proteomes" id="UP000053638"/>
    </source>
</evidence>
<reference evidence="1 2" key="1">
    <citation type="submission" date="2014-04" db="EMBL/GenBank/DDBJ databases">
        <title>Genome evolution of avian class.</title>
        <authorList>
            <person name="Zhang G."/>
            <person name="Li C."/>
        </authorList>
    </citation>
    <scope>NUCLEOTIDE SEQUENCE [LARGE SCALE GENOMIC DNA]</scope>
    <source>
        <strain evidence="1">BGI_N335</strain>
    </source>
</reference>
<protein>
    <submittedName>
        <fullName evidence="1">Uncharacterized protein</fullName>
    </submittedName>
</protein>
<name>A0A091TQP3_PHALP</name>
<gene>
    <name evidence="1" type="ORF">N335_13892</name>
</gene>
<dbReference type="Proteomes" id="UP000053638">
    <property type="component" value="Unassembled WGS sequence"/>
</dbReference>
<keyword evidence="2" id="KW-1185">Reference proteome</keyword>
<organism evidence="1 2">
    <name type="scientific">Phaethon lepturus</name>
    <name type="common">White-tailed tropicbird</name>
    <dbReference type="NCBI Taxonomy" id="97097"/>
    <lineage>
        <taxon>Eukaryota</taxon>
        <taxon>Metazoa</taxon>
        <taxon>Chordata</taxon>
        <taxon>Craniata</taxon>
        <taxon>Vertebrata</taxon>
        <taxon>Euteleostomi</taxon>
        <taxon>Archelosauria</taxon>
        <taxon>Archosauria</taxon>
        <taxon>Dinosauria</taxon>
        <taxon>Saurischia</taxon>
        <taxon>Theropoda</taxon>
        <taxon>Coelurosauria</taxon>
        <taxon>Aves</taxon>
        <taxon>Neognathae</taxon>
        <taxon>Neoaves</taxon>
        <taxon>Phaethontimorphae</taxon>
        <taxon>Phaethontiformes</taxon>
        <taxon>Phaethontidae</taxon>
        <taxon>Phaethon</taxon>
    </lineage>
</organism>
<sequence>NGMKLHQGKFRLSVRKRVFTERVVSHRNRLPREAVMAPSLPEFKELLGDAVSHMI</sequence>
<accession>A0A091TQP3</accession>
<dbReference type="AlphaFoldDB" id="A0A091TQP3"/>
<evidence type="ECO:0000313" key="1">
    <source>
        <dbReference type="EMBL" id="KFQ80347.1"/>
    </source>
</evidence>
<dbReference type="EMBL" id="KK463194">
    <property type="protein sequence ID" value="KFQ80347.1"/>
    <property type="molecule type" value="Genomic_DNA"/>
</dbReference>
<feature type="non-terminal residue" evidence="1">
    <location>
        <position position="1"/>
    </location>
</feature>
<feature type="non-terminal residue" evidence="1">
    <location>
        <position position="55"/>
    </location>
</feature>